<dbReference type="InterPro" id="IPR013785">
    <property type="entry name" value="Aldolase_TIM"/>
</dbReference>
<dbReference type="PANTHER" id="PTHR30246">
    <property type="entry name" value="2-KETO-3-DEOXY-6-PHOSPHOGLUCONATE ALDOLASE"/>
    <property type="match status" value="1"/>
</dbReference>
<dbReference type="Proteomes" id="UP000604243">
    <property type="component" value="Unassembled WGS sequence"/>
</dbReference>
<comment type="pathway">
    <text evidence="1">Carbohydrate acid metabolism.</text>
</comment>
<keyword evidence="7" id="KW-1185">Reference proteome</keyword>
<dbReference type="Gene3D" id="3.20.20.70">
    <property type="entry name" value="Aldolase class I"/>
    <property type="match status" value="1"/>
</dbReference>
<keyword evidence="4" id="KW-0456">Lyase</keyword>
<dbReference type="PANTHER" id="PTHR30246:SF1">
    <property type="entry name" value="2-DEHYDRO-3-DEOXY-6-PHOSPHOGALACTONATE ALDOLASE-RELATED"/>
    <property type="match status" value="1"/>
</dbReference>
<dbReference type="CDD" id="cd00452">
    <property type="entry name" value="KDPG_aldolase"/>
    <property type="match status" value="1"/>
</dbReference>
<proteinExistence type="inferred from homology"/>
<comment type="subunit">
    <text evidence="3">Homotrimer.</text>
</comment>
<name>A0ABQ3FG15_9GAMM</name>
<evidence type="ECO:0000256" key="5">
    <source>
        <dbReference type="ARBA" id="ARBA00023277"/>
    </source>
</evidence>
<keyword evidence="5" id="KW-0119">Carbohydrate metabolism</keyword>
<dbReference type="EMBL" id="BMZM01000002">
    <property type="protein sequence ID" value="GHC21905.1"/>
    <property type="molecule type" value="Genomic_DNA"/>
</dbReference>
<evidence type="ECO:0000256" key="4">
    <source>
        <dbReference type="ARBA" id="ARBA00023239"/>
    </source>
</evidence>
<sequence length="219" mass="23173">MASIPQAHKEQTMLDQYLQTLPLIAILRGVTQDEIEPIGQALYDAGFRVMEIPLNSPEPLESIVRLDRALGDRCLIGAGTVTRVQQVRDVAHAGGKLIVSPHGDTRVIQSTKAAGLVSAPGVATPTEAFAALNAGADALKMFPAEQLGAKVIKAWRAVLPPEVSLLPVGGITPDNMQEFVDAGAGGFGLGSALYKPGMSAEEVGRNARAFRDAWQALKR</sequence>
<evidence type="ECO:0000256" key="3">
    <source>
        <dbReference type="ARBA" id="ARBA00011233"/>
    </source>
</evidence>
<dbReference type="SUPFAM" id="SSF51569">
    <property type="entry name" value="Aldolase"/>
    <property type="match status" value="1"/>
</dbReference>
<evidence type="ECO:0000256" key="2">
    <source>
        <dbReference type="ARBA" id="ARBA00006906"/>
    </source>
</evidence>
<gene>
    <name evidence="6" type="ORF">GCM10010082_12180</name>
</gene>
<evidence type="ECO:0000256" key="1">
    <source>
        <dbReference type="ARBA" id="ARBA00004761"/>
    </source>
</evidence>
<protein>
    <submittedName>
        <fullName evidence="6">2-dehydro-3-deoxy-6-phosphogalactonate aldolase</fullName>
    </submittedName>
</protein>
<comment type="similarity">
    <text evidence="2">Belongs to the KHG/KDPG aldolase family.</text>
</comment>
<comment type="caution">
    <text evidence="6">The sequence shown here is derived from an EMBL/GenBank/DDBJ whole genome shotgun (WGS) entry which is preliminary data.</text>
</comment>
<dbReference type="InterPro" id="IPR000887">
    <property type="entry name" value="Aldlse_KDPG_KHG"/>
</dbReference>
<organism evidence="6 7">
    <name type="scientific">Kushneria pakistanensis</name>
    <dbReference type="NCBI Taxonomy" id="1508770"/>
    <lineage>
        <taxon>Bacteria</taxon>
        <taxon>Pseudomonadati</taxon>
        <taxon>Pseudomonadota</taxon>
        <taxon>Gammaproteobacteria</taxon>
        <taxon>Oceanospirillales</taxon>
        <taxon>Halomonadaceae</taxon>
        <taxon>Kushneria</taxon>
    </lineage>
</organism>
<accession>A0ABQ3FG15</accession>
<dbReference type="Pfam" id="PF01081">
    <property type="entry name" value="Aldolase"/>
    <property type="match status" value="1"/>
</dbReference>
<reference evidence="7" key="1">
    <citation type="journal article" date="2019" name="Int. J. Syst. Evol. Microbiol.">
        <title>The Global Catalogue of Microorganisms (GCM) 10K type strain sequencing project: providing services to taxonomists for standard genome sequencing and annotation.</title>
        <authorList>
            <consortium name="The Broad Institute Genomics Platform"/>
            <consortium name="The Broad Institute Genome Sequencing Center for Infectious Disease"/>
            <person name="Wu L."/>
            <person name="Ma J."/>
        </authorList>
    </citation>
    <scope>NUCLEOTIDE SEQUENCE [LARGE SCALE GENOMIC DNA]</scope>
    <source>
        <strain evidence="7">KCTC 42082</strain>
    </source>
</reference>
<evidence type="ECO:0000313" key="7">
    <source>
        <dbReference type="Proteomes" id="UP000604243"/>
    </source>
</evidence>
<evidence type="ECO:0000313" key="6">
    <source>
        <dbReference type="EMBL" id="GHC21905.1"/>
    </source>
</evidence>
<dbReference type="NCBIfam" id="NF006600">
    <property type="entry name" value="PRK09140.1"/>
    <property type="match status" value="1"/>
</dbReference>